<dbReference type="AlphaFoldDB" id="A0A382IRS8"/>
<name>A0A382IRS8_9ZZZZ</name>
<organism evidence="1">
    <name type="scientific">marine metagenome</name>
    <dbReference type="NCBI Taxonomy" id="408172"/>
    <lineage>
        <taxon>unclassified sequences</taxon>
        <taxon>metagenomes</taxon>
        <taxon>ecological metagenomes</taxon>
    </lineage>
</organism>
<dbReference type="EMBL" id="UINC01068965">
    <property type="protein sequence ID" value="SVC01979.1"/>
    <property type="molecule type" value="Genomic_DNA"/>
</dbReference>
<feature type="non-terminal residue" evidence="1">
    <location>
        <position position="193"/>
    </location>
</feature>
<gene>
    <name evidence="1" type="ORF">METZ01_LOCUS254833</name>
</gene>
<protein>
    <submittedName>
        <fullName evidence="1">Uncharacterized protein</fullName>
    </submittedName>
</protein>
<accession>A0A382IRS8</accession>
<proteinExistence type="predicted"/>
<reference evidence="1" key="1">
    <citation type="submission" date="2018-05" db="EMBL/GenBank/DDBJ databases">
        <authorList>
            <person name="Lanie J.A."/>
            <person name="Ng W.-L."/>
            <person name="Kazmierczak K.M."/>
            <person name="Andrzejewski T.M."/>
            <person name="Davidsen T.M."/>
            <person name="Wayne K.J."/>
            <person name="Tettelin H."/>
            <person name="Glass J.I."/>
            <person name="Rusch D."/>
            <person name="Podicherti R."/>
            <person name="Tsui H.-C.T."/>
            <person name="Winkler M.E."/>
        </authorList>
    </citation>
    <scope>NUCLEOTIDE SEQUENCE</scope>
</reference>
<sequence length="193" mass="21609">MSEDGKNGVLLYGLSHLHDLFNVEYKHLCPTHRYSNGFFEGIGLYAGAGLNDAHWLFTGLAMGSYDLDRSFHIRFDQSNKQGDVALTKKPSGAADFREPKPGVHERIAQTPDIAFVNDYDKQFHIYPPYGSRFASNPFARPDQESVQLPFPTRPACCNGIRRTFVILSLSIFSSYSISPSSLLVHFPDSVFVT</sequence>
<evidence type="ECO:0000313" key="1">
    <source>
        <dbReference type="EMBL" id="SVC01979.1"/>
    </source>
</evidence>